<accession>A0A956M0H3</accession>
<dbReference type="Pfam" id="PF00571">
    <property type="entry name" value="CBS"/>
    <property type="match status" value="2"/>
</dbReference>
<dbReference type="Pfam" id="PF04107">
    <property type="entry name" value="GCS2"/>
    <property type="match status" value="1"/>
</dbReference>
<dbReference type="PANTHER" id="PTHR36510">
    <property type="entry name" value="GLUTAMATE--CYSTEINE LIGASE 2-RELATED"/>
    <property type="match status" value="1"/>
</dbReference>
<dbReference type="InterPro" id="IPR046342">
    <property type="entry name" value="CBS_dom_sf"/>
</dbReference>
<feature type="domain" description="CBS" evidence="2">
    <location>
        <begin position="577"/>
        <end position="636"/>
    </location>
</feature>
<dbReference type="SMART" id="SM00116">
    <property type="entry name" value="CBS"/>
    <property type="match status" value="2"/>
</dbReference>
<gene>
    <name evidence="3" type="ORF">KC729_14655</name>
</gene>
<dbReference type="PROSITE" id="PS51371">
    <property type="entry name" value="CBS"/>
    <property type="match status" value="2"/>
</dbReference>
<feature type="domain" description="CBS" evidence="2">
    <location>
        <begin position="509"/>
        <end position="566"/>
    </location>
</feature>
<dbReference type="InterPro" id="IPR014746">
    <property type="entry name" value="Gln_synth/guanido_kin_cat_dom"/>
</dbReference>
<organism evidence="3 4">
    <name type="scientific">Eiseniibacteriota bacterium</name>
    <dbReference type="NCBI Taxonomy" id="2212470"/>
    <lineage>
        <taxon>Bacteria</taxon>
        <taxon>Candidatus Eiseniibacteriota</taxon>
    </lineage>
</organism>
<sequence>MGTQDIKARLRGEKQRSFMRNLLADLRALEQILEDDGFETGVRRIGAEQELFLVERSWRPAPRSLQVLEHLGDGYTTELGLFNLEINLDPFTWGGDCLSQMEKQLNERVDRARAAAHELGIDVALTGILPTLLKSDLELNNMTPLPRYRVLNRALTKLRGGSYSFHIKGQDELNVTHNSVMLESCNASFQVHFQVGASEFVNLYNLAQLIAPAVLAASVNSPLLFGLRLWRETRIALFQQAVDTRGPTYHPRENRPRVYFGDAWVKDSVLELYQEDIAHFRTLVGIEACEDPFEALAQGQAPQLQALRLHNGTVYRWNRACYGITDGKPHLRIENRVLPSGPSVIDEVANAAFWFGLMSEFAHQYEDVSKVLDFGEVKNNFLSAARLGLHAQFTWTDGKTWPAQRLILEELLPRAADGLRRGKILDEDAARYLKVIEDRVSKEQTGAAWMLKSLALMDQQRNPNERMNALVAALIERQKSGRPVAEWEPARLEESGGWKHTFLRVEQFMSKDLFTVTQDEPIDLVANLMKWERIRHVLVEDNKGRLVGLVSYRALLRAMADGWNPRSEKTLAVADIMKRDPICIAPDTPALRAIEIMRDFKIACLPVVKNAMLVGVITESDFMDVAADLLAQKLKE</sequence>
<dbReference type="CDD" id="cd04584">
    <property type="entry name" value="CBS_pair_AcuB_like"/>
    <property type="match status" value="1"/>
</dbReference>
<dbReference type="Proteomes" id="UP000697710">
    <property type="component" value="Unassembled WGS sequence"/>
</dbReference>
<dbReference type="GO" id="GO:0004357">
    <property type="term" value="F:glutamate-cysteine ligase activity"/>
    <property type="evidence" value="ECO:0007669"/>
    <property type="project" value="InterPro"/>
</dbReference>
<protein>
    <submittedName>
        <fullName evidence="3">CBS domain-containing protein</fullName>
    </submittedName>
</protein>
<evidence type="ECO:0000256" key="1">
    <source>
        <dbReference type="PROSITE-ProRule" id="PRU00703"/>
    </source>
</evidence>
<proteinExistence type="predicted"/>
<dbReference type="InterPro" id="IPR000644">
    <property type="entry name" value="CBS_dom"/>
</dbReference>
<dbReference type="InterPro" id="IPR050141">
    <property type="entry name" value="GCL_type2/YbdK_subfam"/>
</dbReference>
<dbReference type="GO" id="GO:0042398">
    <property type="term" value="P:modified amino acid biosynthetic process"/>
    <property type="evidence" value="ECO:0007669"/>
    <property type="project" value="InterPro"/>
</dbReference>
<dbReference type="PANTHER" id="PTHR36510:SF3">
    <property type="entry name" value="CONSERVED PROTEIN"/>
    <property type="match status" value="1"/>
</dbReference>
<reference evidence="3" key="1">
    <citation type="submission" date="2020-04" db="EMBL/GenBank/DDBJ databases">
        <authorList>
            <person name="Zhang T."/>
        </authorList>
    </citation>
    <scope>NUCLEOTIDE SEQUENCE</scope>
    <source>
        <strain evidence="3">HKST-UBA01</strain>
    </source>
</reference>
<comment type="caution">
    <text evidence="3">The sequence shown here is derived from an EMBL/GenBank/DDBJ whole genome shotgun (WGS) entry which is preliminary data.</text>
</comment>
<evidence type="ECO:0000313" key="4">
    <source>
        <dbReference type="Proteomes" id="UP000697710"/>
    </source>
</evidence>
<evidence type="ECO:0000259" key="2">
    <source>
        <dbReference type="PROSITE" id="PS51371"/>
    </source>
</evidence>
<name>A0A956M0H3_UNCEI</name>
<evidence type="ECO:0000313" key="3">
    <source>
        <dbReference type="EMBL" id="MCA9728929.1"/>
    </source>
</evidence>
<dbReference type="EMBL" id="JAGQHR010000517">
    <property type="protein sequence ID" value="MCA9728929.1"/>
    <property type="molecule type" value="Genomic_DNA"/>
</dbReference>
<dbReference type="Gene3D" id="3.30.590.20">
    <property type="match status" value="1"/>
</dbReference>
<dbReference type="SUPFAM" id="SSF55931">
    <property type="entry name" value="Glutamine synthetase/guanido kinase"/>
    <property type="match status" value="1"/>
</dbReference>
<reference evidence="3" key="2">
    <citation type="journal article" date="2021" name="Microbiome">
        <title>Successional dynamics and alternative stable states in a saline activated sludge microbial community over 9 years.</title>
        <authorList>
            <person name="Wang Y."/>
            <person name="Ye J."/>
            <person name="Ju F."/>
            <person name="Liu L."/>
            <person name="Boyd J.A."/>
            <person name="Deng Y."/>
            <person name="Parks D.H."/>
            <person name="Jiang X."/>
            <person name="Yin X."/>
            <person name="Woodcroft B.J."/>
            <person name="Tyson G.W."/>
            <person name="Hugenholtz P."/>
            <person name="Polz M.F."/>
            <person name="Zhang T."/>
        </authorList>
    </citation>
    <scope>NUCLEOTIDE SEQUENCE</scope>
    <source>
        <strain evidence="3">HKST-UBA01</strain>
    </source>
</reference>
<dbReference type="Gene3D" id="3.10.580.10">
    <property type="entry name" value="CBS-domain"/>
    <property type="match status" value="1"/>
</dbReference>
<dbReference type="InterPro" id="IPR006336">
    <property type="entry name" value="GCS2"/>
</dbReference>
<keyword evidence="1" id="KW-0129">CBS domain</keyword>
<dbReference type="AlphaFoldDB" id="A0A956M0H3"/>
<dbReference type="SUPFAM" id="SSF54631">
    <property type="entry name" value="CBS-domain pair"/>
    <property type="match status" value="1"/>
</dbReference>